<reference evidence="2" key="1">
    <citation type="journal article" date="2018" name="DNA Res.">
        <title>Multiple hybrid de novo genome assembly of finger millet, an orphan allotetraploid crop.</title>
        <authorList>
            <person name="Hatakeyama M."/>
            <person name="Aluri S."/>
            <person name="Balachadran M.T."/>
            <person name="Sivarajan S.R."/>
            <person name="Patrignani A."/>
            <person name="Gruter S."/>
            <person name="Poveda L."/>
            <person name="Shimizu-Inatsugi R."/>
            <person name="Baeten J."/>
            <person name="Francoijs K.J."/>
            <person name="Nataraja K.N."/>
            <person name="Reddy Y.A.N."/>
            <person name="Phadnis S."/>
            <person name="Ravikumar R.L."/>
            <person name="Schlapbach R."/>
            <person name="Sreeman S.M."/>
            <person name="Shimizu K.K."/>
        </authorList>
    </citation>
    <scope>NUCLEOTIDE SEQUENCE</scope>
</reference>
<evidence type="ECO:0000256" key="1">
    <source>
        <dbReference type="SAM" id="SignalP"/>
    </source>
</evidence>
<keyword evidence="3" id="KW-1185">Reference proteome</keyword>
<dbReference type="InterPro" id="IPR027854">
    <property type="entry name" value="STMP1"/>
</dbReference>
<name>A0AAV5DM77_ELECO</name>
<evidence type="ECO:0000313" key="3">
    <source>
        <dbReference type="Proteomes" id="UP001054889"/>
    </source>
</evidence>
<dbReference type="PANTHER" id="PTHR33528:SF14">
    <property type="entry name" value="SOLUTE CARRIER FAMILY 35 MEMBER A4"/>
    <property type="match status" value="1"/>
</dbReference>
<evidence type="ECO:0000313" key="2">
    <source>
        <dbReference type="EMBL" id="GJN12149.1"/>
    </source>
</evidence>
<reference evidence="2" key="2">
    <citation type="submission" date="2021-12" db="EMBL/GenBank/DDBJ databases">
        <title>Resequencing data analysis of finger millet.</title>
        <authorList>
            <person name="Hatakeyama M."/>
            <person name="Aluri S."/>
            <person name="Balachadran M.T."/>
            <person name="Sivarajan S.R."/>
            <person name="Poveda L."/>
            <person name="Shimizu-Inatsugi R."/>
            <person name="Schlapbach R."/>
            <person name="Sreeman S.M."/>
            <person name="Shimizu K.K."/>
        </authorList>
    </citation>
    <scope>NUCLEOTIDE SEQUENCE</scope>
</reference>
<dbReference type="EMBL" id="BQKI01000021">
    <property type="protein sequence ID" value="GJN12149.1"/>
    <property type="molecule type" value="Genomic_DNA"/>
</dbReference>
<sequence length="55" mass="6403">MGLLKRSFTFMLGLSCGVYAAQNYNIPDVKKLFNTYVFIASYIEKTYRKPKKDDD</sequence>
<protein>
    <submittedName>
        <fullName evidence="2">Uncharacterized protein</fullName>
    </submittedName>
</protein>
<gene>
    <name evidence="2" type="primary">ga30404</name>
    <name evidence="2" type="ORF">PR202_ga30404</name>
</gene>
<dbReference type="AlphaFoldDB" id="A0AAV5DM77"/>
<feature type="signal peptide" evidence="1">
    <location>
        <begin position="1"/>
        <end position="20"/>
    </location>
</feature>
<proteinExistence type="predicted"/>
<comment type="caution">
    <text evidence="2">The sequence shown here is derived from an EMBL/GenBank/DDBJ whole genome shotgun (WGS) entry which is preliminary data.</text>
</comment>
<organism evidence="2 3">
    <name type="scientific">Eleusine coracana subsp. coracana</name>
    <dbReference type="NCBI Taxonomy" id="191504"/>
    <lineage>
        <taxon>Eukaryota</taxon>
        <taxon>Viridiplantae</taxon>
        <taxon>Streptophyta</taxon>
        <taxon>Embryophyta</taxon>
        <taxon>Tracheophyta</taxon>
        <taxon>Spermatophyta</taxon>
        <taxon>Magnoliopsida</taxon>
        <taxon>Liliopsida</taxon>
        <taxon>Poales</taxon>
        <taxon>Poaceae</taxon>
        <taxon>PACMAD clade</taxon>
        <taxon>Chloridoideae</taxon>
        <taxon>Cynodonteae</taxon>
        <taxon>Eleusininae</taxon>
        <taxon>Eleusine</taxon>
    </lineage>
</organism>
<accession>A0AAV5DM77</accession>
<dbReference type="Pfam" id="PF15054">
    <property type="entry name" value="DUF4535"/>
    <property type="match status" value="1"/>
</dbReference>
<dbReference type="PANTHER" id="PTHR33528">
    <property type="entry name" value="OS07G0239500 PROTEIN"/>
    <property type="match status" value="1"/>
</dbReference>
<dbReference type="Proteomes" id="UP001054889">
    <property type="component" value="Unassembled WGS sequence"/>
</dbReference>
<keyword evidence="1" id="KW-0732">Signal</keyword>
<feature type="chain" id="PRO_5043752882" evidence="1">
    <location>
        <begin position="21"/>
        <end position="55"/>
    </location>
</feature>